<dbReference type="GO" id="GO:0010468">
    <property type="term" value="P:regulation of gene expression"/>
    <property type="evidence" value="ECO:0007669"/>
    <property type="project" value="InterPro"/>
</dbReference>
<dbReference type="GO" id="GO:0016020">
    <property type="term" value="C:membrane"/>
    <property type="evidence" value="ECO:0007669"/>
    <property type="project" value="InterPro"/>
</dbReference>
<feature type="transmembrane region" description="Helical" evidence="1">
    <location>
        <begin position="43"/>
        <end position="59"/>
    </location>
</feature>
<dbReference type="PANTHER" id="PTHR38457:SF1">
    <property type="entry name" value="REGULATOR ABRB-RELATED"/>
    <property type="match status" value="1"/>
</dbReference>
<accession>A0A0U2M5H6</accession>
<feature type="transmembrane region" description="Helical" evidence="1">
    <location>
        <begin position="71"/>
        <end position="88"/>
    </location>
</feature>
<feature type="transmembrane region" description="Helical" evidence="1">
    <location>
        <begin position="20"/>
        <end position="37"/>
    </location>
</feature>
<feature type="transmembrane region" description="Helical" evidence="1">
    <location>
        <begin position="301"/>
        <end position="325"/>
    </location>
</feature>
<feature type="transmembrane region" description="Helical" evidence="1">
    <location>
        <begin position="195"/>
        <end position="212"/>
    </location>
</feature>
<keyword evidence="2" id="KW-0503">Monooxygenase</keyword>
<keyword evidence="2" id="KW-0560">Oxidoreductase</keyword>
<keyword evidence="1" id="KW-0472">Membrane</keyword>
<dbReference type="GO" id="GO:0004497">
    <property type="term" value="F:monooxygenase activity"/>
    <property type="evidence" value="ECO:0007669"/>
    <property type="project" value="UniProtKB-KW"/>
</dbReference>
<dbReference type="Pfam" id="PF05145">
    <property type="entry name" value="AbrB"/>
    <property type="match status" value="1"/>
</dbReference>
<protein>
    <submittedName>
        <fullName evidence="2">Putative ammonia monooxygenase</fullName>
    </submittedName>
</protein>
<feature type="transmembrane region" description="Helical" evidence="1">
    <location>
        <begin position="158"/>
        <end position="175"/>
    </location>
</feature>
<organism evidence="2">
    <name type="scientific">uncultured bacterium EIL102C09</name>
    <dbReference type="NCBI Taxonomy" id="1768197"/>
    <lineage>
        <taxon>Bacteria</taxon>
        <taxon>environmental samples</taxon>
    </lineage>
</organism>
<dbReference type="PIRSF" id="PIRSF038991">
    <property type="entry name" value="Protein_AbrB"/>
    <property type="match status" value="1"/>
</dbReference>
<dbReference type="InterPro" id="IPR017516">
    <property type="entry name" value="AbrB_dup"/>
</dbReference>
<keyword evidence="1" id="KW-0812">Transmembrane</keyword>
<dbReference type="NCBIfam" id="TIGR03082">
    <property type="entry name" value="Gneg_AbrB_dup"/>
    <property type="match status" value="2"/>
</dbReference>
<sequence>MLSNTGARPKSPTAFNLPQLLLALIIGTIGGAVFAYFQLPLPWMLGAMTFTTIASLAGLQMQVQRRIRMPMSAVIGVMLGAAFTPDLIDRLATWSVTIFGLFIYVLVACSLVMIYLRKVARYDLQTAYFSSSPGGLSEMILVGAEMGADERVIGLSHALRILLVVMALPFLFQLFGDYVPTDSMLPPGSSMNMPLTDWGLLIACAIIGAPLAKMLRIPAPFLVGPVILSGAIHIAGITNQGPPGFLIAAAQVVIGGSVGCRFVGVAVKEVLRTMIVAFGSTAILLLSAVAGGMILQQITDVPWHVLVLAFAPGGLAEMSLVALAIGSDVAFVATHHIFRIAMVVILAPSAFRLFNKIWLVPKKQQL</sequence>
<dbReference type="EMBL" id="KT201084">
    <property type="protein sequence ID" value="ALS56009.1"/>
    <property type="molecule type" value="Genomic_DNA"/>
</dbReference>
<dbReference type="InterPro" id="IPR007820">
    <property type="entry name" value="AbrB_fam"/>
</dbReference>
<proteinExistence type="predicted"/>
<feature type="transmembrane region" description="Helical" evidence="1">
    <location>
        <begin position="244"/>
        <end position="263"/>
    </location>
</feature>
<reference evidence="2" key="1">
    <citation type="journal article" date="2016" name="ISME J.">
        <title>Functional metagenomic screen reveals new and diverse microbial rhodopsins.</title>
        <authorList>
            <person name="Pushkarev A."/>
            <person name="Beja O."/>
        </authorList>
    </citation>
    <scope>NUCLEOTIDE SEQUENCE</scope>
</reference>
<feature type="transmembrane region" description="Helical" evidence="1">
    <location>
        <begin position="275"/>
        <end position="295"/>
    </location>
</feature>
<feature type="transmembrane region" description="Helical" evidence="1">
    <location>
        <begin position="337"/>
        <end position="354"/>
    </location>
</feature>
<name>A0A0U2M5H6_9BACT</name>
<feature type="transmembrane region" description="Helical" evidence="1">
    <location>
        <begin position="219"/>
        <end position="238"/>
    </location>
</feature>
<dbReference type="PANTHER" id="PTHR38457">
    <property type="entry name" value="REGULATOR ABRB-RELATED"/>
    <property type="match status" value="1"/>
</dbReference>
<dbReference type="AlphaFoldDB" id="A0A0U2M5H6"/>
<feature type="transmembrane region" description="Helical" evidence="1">
    <location>
        <begin position="94"/>
        <end position="116"/>
    </location>
</feature>
<evidence type="ECO:0000256" key="1">
    <source>
        <dbReference type="SAM" id="Phobius"/>
    </source>
</evidence>
<keyword evidence="1" id="KW-1133">Transmembrane helix</keyword>
<evidence type="ECO:0000313" key="2">
    <source>
        <dbReference type="EMBL" id="ALS56009.1"/>
    </source>
</evidence>